<proteinExistence type="inferred from homology"/>
<evidence type="ECO:0000256" key="3">
    <source>
        <dbReference type="ARBA" id="ARBA00012665"/>
    </source>
</evidence>
<comment type="similarity">
    <text evidence="2">Belongs to the IPP transferase family.</text>
</comment>
<dbReference type="AlphaFoldDB" id="X0ZJT9"/>
<dbReference type="Gene3D" id="3.40.50.300">
    <property type="entry name" value="P-loop containing nucleotide triphosphate hydrolases"/>
    <property type="match status" value="1"/>
</dbReference>
<dbReference type="InterPro" id="IPR018022">
    <property type="entry name" value="IPT"/>
</dbReference>
<dbReference type="GO" id="GO:0005524">
    <property type="term" value="F:ATP binding"/>
    <property type="evidence" value="ECO:0007669"/>
    <property type="project" value="UniProtKB-KW"/>
</dbReference>
<evidence type="ECO:0000256" key="4">
    <source>
        <dbReference type="ARBA" id="ARBA00022679"/>
    </source>
</evidence>
<evidence type="ECO:0000256" key="1">
    <source>
        <dbReference type="ARBA" id="ARBA00001946"/>
    </source>
</evidence>
<dbReference type="NCBIfam" id="TIGR00174">
    <property type="entry name" value="miaA"/>
    <property type="match status" value="1"/>
</dbReference>
<reference evidence="10" key="1">
    <citation type="journal article" date="2014" name="Front. Microbiol.">
        <title>High frequency of phylogenetically diverse reductive dehalogenase-homologous genes in deep subseafloor sedimentary metagenomes.</title>
        <authorList>
            <person name="Kawai M."/>
            <person name="Futagami T."/>
            <person name="Toyoda A."/>
            <person name="Takaki Y."/>
            <person name="Nishi S."/>
            <person name="Hori S."/>
            <person name="Arai W."/>
            <person name="Tsubouchi T."/>
            <person name="Morono Y."/>
            <person name="Uchiyama I."/>
            <person name="Ito T."/>
            <person name="Fujiyama A."/>
            <person name="Inagaki F."/>
            <person name="Takami H."/>
        </authorList>
    </citation>
    <scope>NUCLEOTIDE SEQUENCE</scope>
    <source>
        <strain evidence="10">Expedition CK06-06</strain>
    </source>
</reference>
<accession>X0ZJT9</accession>
<evidence type="ECO:0000313" key="10">
    <source>
        <dbReference type="EMBL" id="GAG48556.1"/>
    </source>
</evidence>
<evidence type="ECO:0000256" key="8">
    <source>
        <dbReference type="ARBA" id="ARBA00022842"/>
    </source>
</evidence>
<keyword evidence="7" id="KW-0067">ATP-binding</keyword>
<dbReference type="PANTHER" id="PTHR11088:SF60">
    <property type="entry name" value="TRNA DIMETHYLALLYLTRANSFERASE"/>
    <property type="match status" value="1"/>
</dbReference>
<keyword evidence="4" id="KW-0808">Transferase</keyword>
<keyword evidence="6" id="KW-0547">Nucleotide-binding</keyword>
<name>X0ZJT9_9ZZZZ</name>
<feature type="non-terminal residue" evidence="10">
    <location>
        <position position="238"/>
    </location>
</feature>
<evidence type="ECO:0000256" key="5">
    <source>
        <dbReference type="ARBA" id="ARBA00022694"/>
    </source>
</evidence>
<comment type="caution">
    <text evidence="10">The sequence shown here is derived from an EMBL/GenBank/DDBJ whole genome shotgun (WGS) entry which is preliminary data.</text>
</comment>
<sequence>IDVIDPDEEFSLAQYLEQAGAALEDVWSRGKQPLLVGGSGQYVWALLEGWRVPRLPPQRELRRELGERADRQGAEALHRELAQVDSKAAARIDPRNVRRVIRALEVHKATGRPISYWQEKDPPPWEVLILGLTCPRRELYERIDARVGGMMEVGLVDEVKRLLAMGYEPSLASMSGIGYKQVCQHLAGELDLATAVARIKTATHRLARQQYTWFRLDDGRIRWLEGAGAVDEAVALAE</sequence>
<dbReference type="Gene3D" id="1.10.20.140">
    <property type="match status" value="1"/>
</dbReference>
<comment type="cofactor">
    <cofactor evidence="1">
        <name>Mg(2+)</name>
        <dbReference type="ChEBI" id="CHEBI:18420"/>
    </cofactor>
</comment>
<evidence type="ECO:0000256" key="6">
    <source>
        <dbReference type="ARBA" id="ARBA00022741"/>
    </source>
</evidence>
<organism evidence="10">
    <name type="scientific">marine sediment metagenome</name>
    <dbReference type="NCBI Taxonomy" id="412755"/>
    <lineage>
        <taxon>unclassified sequences</taxon>
        <taxon>metagenomes</taxon>
        <taxon>ecological metagenomes</taxon>
    </lineage>
</organism>
<dbReference type="PANTHER" id="PTHR11088">
    <property type="entry name" value="TRNA DIMETHYLALLYLTRANSFERASE"/>
    <property type="match status" value="1"/>
</dbReference>
<dbReference type="InterPro" id="IPR039657">
    <property type="entry name" value="Dimethylallyltransferase"/>
</dbReference>
<protein>
    <recommendedName>
        <fullName evidence="3">tRNA dimethylallyltransferase</fullName>
        <ecNumber evidence="3">2.5.1.75</ecNumber>
    </recommendedName>
</protein>
<dbReference type="Pfam" id="PF01715">
    <property type="entry name" value="IPPT"/>
    <property type="match status" value="1"/>
</dbReference>
<dbReference type="FunFam" id="1.10.20.140:FF:000001">
    <property type="entry name" value="tRNA dimethylallyltransferase"/>
    <property type="match status" value="1"/>
</dbReference>
<evidence type="ECO:0000256" key="7">
    <source>
        <dbReference type="ARBA" id="ARBA00022840"/>
    </source>
</evidence>
<dbReference type="GO" id="GO:0006400">
    <property type="term" value="P:tRNA modification"/>
    <property type="evidence" value="ECO:0007669"/>
    <property type="project" value="TreeGrafter"/>
</dbReference>
<dbReference type="GO" id="GO:0052381">
    <property type="term" value="F:tRNA dimethylallyltransferase activity"/>
    <property type="evidence" value="ECO:0007669"/>
    <property type="project" value="UniProtKB-EC"/>
</dbReference>
<evidence type="ECO:0000256" key="9">
    <source>
        <dbReference type="ARBA" id="ARBA00049563"/>
    </source>
</evidence>
<feature type="non-terminal residue" evidence="10">
    <location>
        <position position="1"/>
    </location>
</feature>
<comment type="catalytic activity">
    <reaction evidence="9">
        <text>adenosine(37) in tRNA + dimethylallyl diphosphate = N(6)-dimethylallyladenosine(37) in tRNA + diphosphate</text>
        <dbReference type="Rhea" id="RHEA:26482"/>
        <dbReference type="Rhea" id="RHEA-COMP:10162"/>
        <dbReference type="Rhea" id="RHEA-COMP:10375"/>
        <dbReference type="ChEBI" id="CHEBI:33019"/>
        <dbReference type="ChEBI" id="CHEBI:57623"/>
        <dbReference type="ChEBI" id="CHEBI:74411"/>
        <dbReference type="ChEBI" id="CHEBI:74415"/>
        <dbReference type="EC" id="2.5.1.75"/>
    </reaction>
</comment>
<keyword evidence="5" id="KW-0819">tRNA processing</keyword>
<dbReference type="EC" id="2.5.1.75" evidence="3"/>
<keyword evidence="8" id="KW-0460">Magnesium</keyword>
<dbReference type="EMBL" id="BARS01050449">
    <property type="protein sequence ID" value="GAG48556.1"/>
    <property type="molecule type" value="Genomic_DNA"/>
</dbReference>
<dbReference type="InterPro" id="IPR027417">
    <property type="entry name" value="P-loop_NTPase"/>
</dbReference>
<evidence type="ECO:0000256" key="2">
    <source>
        <dbReference type="ARBA" id="ARBA00005842"/>
    </source>
</evidence>
<gene>
    <name evidence="10" type="ORF">S01H1_75314</name>
</gene>